<evidence type="ECO:0000256" key="1">
    <source>
        <dbReference type="SAM" id="MobiDB-lite"/>
    </source>
</evidence>
<protein>
    <recommendedName>
        <fullName evidence="3">C-type lectin domain-containing protein</fullName>
    </recommendedName>
</protein>
<feature type="domain" description="C-type lectin" evidence="3">
    <location>
        <begin position="137"/>
        <end position="248"/>
    </location>
</feature>
<keyword evidence="5" id="KW-1185">Reference proteome</keyword>
<feature type="chain" id="PRO_5022711121" description="C-type lectin domain-containing protein" evidence="2">
    <location>
        <begin position="23"/>
        <end position="321"/>
    </location>
</feature>
<feature type="domain" description="C-type lectin" evidence="3">
    <location>
        <begin position="24"/>
        <end position="132"/>
    </location>
</feature>
<dbReference type="InterPro" id="IPR001304">
    <property type="entry name" value="C-type_lectin-like"/>
</dbReference>
<dbReference type="AlphaFoldDB" id="A0A5A9PK68"/>
<accession>A0A5A9PK68</accession>
<evidence type="ECO:0000313" key="5">
    <source>
        <dbReference type="Proteomes" id="UP000324632"/>
    </source>
</evidence>
<evidence type="ECO:0000256" key="2">
    <source>
        <dbReference type="SAM" id="SignalP"/>
    </source>
</evidence>
<gene>
    <name evidence="4" type="ORF">E1301_Tti020777</name>
</gene>
<evidence type="ECO:0000259" key="3">
    <source>
        <dbReference type="PROSITE" id="PS50041"/>
    </source>
</evidence>
<feature type="signal peptide" evidence="2">
    <location>
        <begin position="1"/>
        <end position="22"/>
    </location>
</feature>
<dbReference type="SUPFAM" id="SSF56436">
    <property type="entry name" value="C-type lectin-like"/>
    <property type="match status" value="2"/>
</dbReference>
<name>A0A5A9PK68_9TELE</name>
<dbReference type="Proteomes" id="UP000324632">
    <property type="component" value="Chromosome 5"/>
</dbReference>
<dbReference type="Pfam" id="PF00059">
    <property type="entry name" value="Lectin_C"/>
    <property type="match status" value="2"/>
</dbReference>
<sequence>MERLKHVLLFSGLCLLIQSISCQYVLIQERKSWDEAQAYCRQNHIDLATVQNNEDWTNVQRAVQPALTSAVWIGLYNNITSWRWSYQDEMITFVNWQPTEPNNYAGIQEYGALQIDKWNDREYYAVYPFFCYKDEVTGANRFVFITTLKTWREAQSYCRQHHTDLATIQSQSENDQLQWMMQGFSMAWIGLFRDWWKWSDDANVNKSSINWMTGQPNISGLSKPCGVIGPDGFIDDRVCSNSLPFICRIYLKKQILRLEVKFDKNANDPAVKESILQKVKQKLKDHGIESDTRLKWRLQPDGKVFTPKQDGEEDAEERNTN</sequence>
<comment type="caution">
    <text evidence="4">The sequence shown here is derived from an EMBL/GenBank/DDBJ whole genome shotgun (WGS) entry which is preliminary data.</text>
</comment>
<dbReference type="PANTHER" id="PTHR45784">
    <property type="entry name" value="C-TYPE LECTIN DOMAIN FAMILY 20 MEMBER A-RELATED"/>
    <property type="match status" value="1"/>
</dbReference>
<dbReference type="PANTHER" id="PTHR45784:SF3">
    <property type="entry name" value="C-TYPE LECTIN DOMAIN FAMILY 4 MEMBER K-LIKE-RELATED"/>
    <property type="match status" value="1"/>
</dbReference>
<dbReference type="Gene3D" id="3.10.100.10">
    <property type="entry name" value="Mannose-Binding Protein A, subunit A"/>
    <property type="match status" value="2"/>
</dbReference>
<feature type="region of interest" description="Disordered" evidence="1">
    <location>
        <begin position="299"/>
        <end position="321"/>
    </location>
</feature>
<keyword evidence="2" id="KW-0732">Signal</keyword>
<dbReference type="EMBL" id="SOYY01000005">
    <property type="protein sequence ID" value="KAA0721336.1"/>
    <property type="molecule type" value="Genomic_DNA"/>
</dbReference>
<dbReference type="InterPro" id="IPR016186">
    <property type="entry name" value="C-type_lectin-like/link_sf"/>
</dbReference>
<reference evidence="4 5" key="1">
    <citation type="journal article" date="2019" name="Mol. Ecol. Resour.">
        <title>Chromosome-level genome assembly of Triplophysa tibetana, a fish adapted to the harsh high-altitude environment of the Tibetan Plateau.</title>
        <authorList>
            <person name="Yang X."/>
            <person name="Liu H."/>
            <person name="Ma Z."/>
            <person name="Zou Y."/>
            <person name="Zou M."/>
            <person name="Mao Y."/>
            <person name="Li X."/>
            <person name="Wang H."/>
            <person name="Chen T."/>
            <person name="Wang W."/>
            <person name="Yang R."/>
        </authorList>
    </citation>
    <scope>NUCLEOTIDE SEQUENCE [LARGE SCALE GENOMIC DNA]</scope>
    <source>
        <strain evidence="4">TTIB1903HZAU</strain>
        <tissue evidence="4">Muscle</tissue>
    </source>
</reference>
<proteinExistence type="predicted"/>
<feature type="compositionally biased region" description="Acidic residues" evidence="1">
    <location>
        <begin position="311"/>
        <end position="321"/>
    </location>
</feature>
<dbReference type="PROSITE" id="PS50041">
    <property type="entry name" value="C_TYPE_LECTIN_2"/>
    <property type="match status" value="2"/>
</dbReference>
<evidence type="ECO:0000313" key="4">
    <source>
        <dbReference type="EMBL" id="KAA0721336.1"/>
    </source>
</evidence>
<dbReference type="SMART" id="SM00034">
    <property type="entry name" value="CLECT"/>
    <property type="match status" value="2"/>
</dbReference>
<dbReference type="InterPro" id="IPR016187">
    <property type="entry name" value="CTDL_fold"/>
</dbReference>
<organism evidence="4 5">
    <name type="scientific">Triplophysa tibetana</name>
    <dbReference type="NCBI Taxonomy" id="1572043"/>
    <lineage>
        <taxon>Eukaryota</taxon>
        <taxon>Metazoa</taxon>
        <taxon>Chordata</taxon>
        <taxon>Craniata</taxon>
        <taxon>Vertebrata</taxon>
        <taxon>Euteleostomi</taxon>
        <taxon>Actinopterygii</taxon>
        <taxon>Neopterygii</taxon>
        <taxon>Teleostei</taxon>
        <taxon>Ostariophysi</taxon>
        <taxon>Cypriniformes</taxon>
        <taxon>Nemacheilidae</taxon>
        <taxon>Triplophysa</taxon>
    </lineage>
</organism>